<keyword evidence="4" id="KW-1185">Reference proteome</keyword>
<proteinExistence type="predicted"/>
<feature type="region of interest" description="Disordered" evidence="2">
    <location>
        <begin position="1"/>
        <end position="149"/>
    </location>
</feature>
<evidence type="ECO:0000256" key="2">
    <source>
        <dbReference type="SAM" id="MobiDB-lite"/>
    </source>
</evidence>
<protein>
    <submittedName>
        <fullName evidence="3">Uncharacterized protein</fullName>
    </submittedName>
</protein>
<accession>A0ABR3BAI0</accession>
<dbReference type="Proteomes" id="UP001448207">
    <property type="component" value="Unassembled WGS sequence"/>
</dbReference>
<feature type="compositionally biased region" description="Basic and acidic residues" evidence="2">
    <location>
        <begin position="1"/>
        <end position="14"/>
    </location>
</feature>
<dbReference type="InterPro" id="IPR006597">
    <property type="entry name" value="Sel1-like"/>
</dbReference>
<organism evidence="3 4">
    <name type="scientific">Phycomyces blakesleeanus</name>
    <dbReference type="NCBI Taxonomy" id="4837"/>
    <lineage>
        <taxon>Eukaryota</taxon>
        <taxon>Fungi</taxon>
        <taxon>Fungi incertae sedis</taxon>
        <taxon>Mucoromycota</taxon>
        <taxon>Mucoromycotina</taxon>
        <taxon>Mucoromycetes</taxon>
        <taxon>Mucorales</taxon>
        <taxon>Phycomycetaceae</taxon>
        <taxon>Phycomyces</taxon>
    </lineage>
</organism>
<dbReference type="Gene3D" id="1.25.40.10">
    <property type="entry name" value="Tetratricopeptide repeat domain"/>
    <property type="match status" value="2"/>
</dbReference>
<dbReference type="PANTHER" id="PTHR46430:SF1">
    <property type="entry name" value="CHITIN SYNTHASE REGULATOR SKT5-RELATED"/>
    <property type="match status" value="1"/>
</dbReference>
<evidence type="ECO:0000313" key="3">
    <source>
        <dbReference type="EMBL" id="KAL0092121.1"/>
    </source>
</evidence>
<feature type="compositionally biased region" description="Low complexity" evidence="2">
    <location>
        <begin position="60"/>
        <end position="71"/>
    </location>
</feature>
<feature type="compositionally biased region" description="Low complexity" evidence="2">
    <location>
        <begin position="87"/>
        <end position="117"/>
    </location>
</feature>
<sequence>MFVEDIQQRVDHYRSLAQDKPQQPIEPTSQPETKFGVPNTPPDSPLLGPKSSTRRDRSNTNDSTNISINIIPGQQNSSQTSLDDNLSSSPESASASGSSSSSASPASPITPASGGASHRSNNSIDNISSPTNTTATNVRSLSGSQSSLTSERLLTHSHLKPGSQAELLSYTKTLSMYRDNAKRTNNPDVQCDFATFLVEAAQRLQKEDLEAAPDSRHAYLQEAEKTLRPIAMRGHSEAQYYLGNMYASGMLDKNNKSDFSKAFPLFVQAAKHHHADAAYRSAKCYEDGLGCRKDKAKAVQFYRRAASLNHPGAMYRLGLADLHGNLGMTRNVRDAHKWLKRSAEGATVEYPHALHELGLLHERGIPSFIFADHSYSVQLYKQAANLHYPPSAFRLGECYEFGLLGCQPNARFSVSYYSDAAEQGHAEACLAMSAWYMVGVPEIIDISEESAYDWALQAAEKQLPKAEYAVGYFCLAGIGRPPDRDEAKMWYTRAANHGNEQALKSLQELERKHKAKMNNKSISKKPSLTASLSKRLSTIQPSWRRKSTPLEMAQ</sequence>
<evidence type="ECO:0000313" key="4">
    <source>
        <dbReference type="Proteomes" id="UP001448207"/>
    </source>
</evidence>
<evidence type="ECO:0000256" key="1">
    <source>
        <dbReference type="ARBA" id="ARBA00022737"/>
    </source>
</evidence>
<feature type="compositionally biased region" description="Polar residues" evidence="2">
    <location>
        <begin position="518"/>
        <end position="541"/>
    </location>
</feature>
<reference evidence="3 4" key="1">
    <citation type="submission" date="2024-04" db="EMBL/GenBank/DDBJ databases">
        <title>Symmetric and asymmetric DNA N6-adenine methylation regulates different biological responses in Mucorales.</title>
        <authorList>
            <consortium name="Lawrence Berkeley National Laboratory"/>
            <person name="Lax C."/>
            <person name="Mondo S.J."/>
            <person name="Osorio-Concepcion M."/>
            <person name="Muszewska A."/>
            <person name="Corrochano-Luque M."/>
            <person name="Gutierrez G."/>
            <person name="Riley R."/>
            <person name="Lipzen A."/>
            <person name="Guo J."/>
            <person name="Hundley H."/>
            <person name="Amirebrahimi M."/>
            <person name="Ng V."/>
            <person name="Lorenzo-Gutierrez D."/>
            <person name="Binder U."/>
            <person name="Yang J."/>
            <person name="Song Y."/>
            <person name="Canovas D."/>
            <person name="Navarro E."/>
            <person name="Freitag M."/>
            <person name="Gabaldon T."/>
            <person name="Grigoriev I.V."/>
            <person name="Corrochano L.M."/>
            <person name="Nicolas F.E."/>
            <person name="Garre V."/>
        </authorList>
    </citation>
    <scope>NUCLEOTIDE SEQUENCE [LARGE SCALE GENOMIC DNA]</scope>
    <source>
        <strain evidence="3 4">L51</strain>
    </source>
</reference>
<comment type="caution">
    <text evidence="3">The sequence shown here is derived from an EMBL/GenBank/DDBJ whole genome shotgun (WGS) entry which is preliminary data.</text>
</comment>
<feature type="compositionally biased region" description="Polar residues" evidence="2">
    <location>
        <begin position="118"/>
        <end position="139"/>
    </location>
</feature>
<dbReference type="InterPro" id="IPR011990">
    <property type="entry name" value="TPR-like_helical_dom_sf"/>
</dbReference>
<dbReference type="EMBL" id="JBCLYO010000003">
    <property type="protein sequence ID" value="KAL0092121.1"/>
    <property type="molecule type" value="Genomic_DNA"/>
</dbReference>
<dbReference type="SUPFAM" id="SSF81901">
    <property type="entry name" value="HCP-like"/>
    <property type="match status" value="1"/>
</dbReference>
<dbReference type="SMART" id="SM00671">
    <property type="entry name" value="SEL1"/>
    <property type="match status" value="7"/>
</dbReference>
<dbReference type="PANTHER" id="PTHR46430">
    <property type="entry name" value="PROTEIN SKT5-RELATED"/>
    <property type="match status" value="1"/>
</dbReference>
<gene>
    <name evidence="3" type="ORF">J3Q64DRAFT_1727115</name>
</gene>
<feature type="compositionally biased region" description="Polar residues" evidence="2">
    <location>
        <begin position="72"/>
        <end position="86"/>
    </location>
</feature>
<dbReference type="InterPro" id="IPR051726">
    <property type="entry name" value="Chitin_Synth_Reg"/>
</dbReference>
<feature type="compositionally biased region" description="Low complexity" evidence="2">
    <location>
        <begin position="140"/>
        <end position="149"/>
    </location>
</feature>
<name>A0ABR3BAI0_PHYBL</name>
<dbReference type="Pfam" id="PF08238">
    <property type="entry name" value="Sel1"/>
    <property type="match status" value="7"/>
</dbReference>
<feature type="region of interest" description="Disordered" evidence="2">
    <location>
        <begin position="515"/>
        <end position="554"/>
    </location>
</feature>
<keyword evidence="1" id="KW-0677">Repeat</keyword>